<evidence type="ECO:0000259" key="2">
    <source>
        <dbReference type="PROSITE" id="PS50173"/>
    </source>
</evidence>
<feature type="domain" description="UmuC" evidence="2">
    <location>
        <begin position="6"/>
        <end position="234"/>
    </location>
</feature>
<dbReference type="EMBL" id="JBFNFH010000001">
    <property type="protein sequence ID" value="MFM1524283.1"/>
    <property type="molecule type" value="Genomic_DNA"/>
</dbReference>
<protein>
    <submittedName>
        <fullName evidence="3">DNA methylase</fullName>
    </submittedName>
</protein>
<dbReference type="Pfam" id="PF00817">
    <property type="entry name" value="IMS"/>
    <property type="match status" value="1"/>
</dbReference>
<gene>
    <name evidence="3" type="ORF">ABGF40_01175</name>
</gene>
<dbReference type="PANTHER" id="PTHR11076:SF35">
    <property type="entry name" value="DNA REPAIR PROTEIN HOMOLOG YOBH"/>
    <property type="match status" value="1"/>
</dbReference>
<dbReference type="InterPro" id="IPR043128">
    <property type="entry name" value="Rev_trsase/Diguanyl_cyclase"/>
</dbReference>
<dbReference type="Gene3D" id="3.30.70.270">
    <property type="match status" value="1"/>
</dbReference>
<accession>A0ABW9F5A4</accession>
<proteinExistence type="inferred from homology"/>
<evidence type="ECO:0000313" key="3">
    <source>
        <dbReference type="EMBL" id="MFM1524283.1"/>
    </source>
</evidence>
<dbReference type="PROSITE" id="PS50173">
    <property type="entry name" value="UMUC"/>
    <property type="match status" value="1"/>
</dbReference>
<dbReference type="GO" id="GO:0032259">
    <property type="term" value="P:methylation"/>
    <property type="evidence" value="ECO:0007669"/>
    <property type="project" value="UniProtKB-KW"/>
</dbReference>
<dbReference type="PANTHER" id="PTHR11076">
    <property type="entry name" value="DNA REPAIR POLYMERASE UMUC / TRANSFERASE FAMILY MEMBER"/>
    <property type="match status" value="1"/>
</dbReference>
<evidence type="ECO:0000256" key="1">
    <source>
        <dbReference type="ARBA" id="ARBA00010945"/>
    </source>
</evidence>
<name>A0ABW9F5A4_9FIRM</name>
<dbReference type="InterPro" id="IPR001126">
    <property type="entry name" value="UmuC"/>
</dbReference>
<keyword evidence="3" id="KW-0808">Transferase</keyword>
<dbReference type="InterPro" id="IPR050116">
    <property type="entry name" value="DNA_polymerase-Y"/>
</dbReference>
<organism evidence="3 4">
    <name type="scientific">Helcococcus bovis</name>
    <dbReference type="NCBI Taxonomy" id="3153252"/>
    <lineage>
        <taxon>Bacteria</taxon>
        <taxon>Bacillati</taxon>
        <taxon>Bacillota</taxon>
        <taxon>Tissierellia</taxon>
        <taxon>Tissierellales</taxon>
        <taxon>Peptoniphilaceae</taxon>
        <taxon>Helcococcus</taxon>
    </lineage>
</organism>
<dbReference type="GO" id="GO:0008168">
    <property type="term" value="F:methyltransferase activity"/>
    <property type="evidence" value="ECO:0007669"/>
    <property type="project" value="UniProtKB-KW"/>
</dbReference>
<comment type="similarity">
    <text evidence="1">Belongs to the DNA polymerase type-Y family.</text>
</comment>
<dbReference type="InterPro" id="IPR043502">
    <property type="entry name" value="DNA/RNA_pol_sf"/>
</dbReference>
<dbReference type="RefSeq" id="WP_408104414.1">
    <property type="nucleotide sequence ID" value="NZ_JBFNFH010000001.1"/>
</dbReference>
<evidence type="ECO:0000313" key="4">
    <source>
        <dbReference type="Proteomes" id="UP001629536"/>
    </source>
</evidence>
<reference evidence="3 4" key="1">
    <citation type="journal article" date="2024" name="Front. Microbiol.">
        <title>Pangenomic and biochemical analyses of Helcococcus ovis reveal widespread tetracycline resistance and a novel bacterial species, Helcococcus bovis.</title>
        <authorList>
            <person name="Cunha F."/>
            <person name="Zhai Y."/>
            <person name="Casaro S."/>
            <person name="Jones K.L."/>
            <person name="Hernandez M."/>
            <person name="Bisinotto R.S."/>
            <person name="Kariyawasam S."/>
            <person name="Brown M.B."/>
            <person name="Phillips A."/>
            <person name="Jeong K.C."/>
            <person name="Galvao K.N."/>
        </authorList>
    </citation>
    <scope>NUCLEOTIDE SEQUENCE [LARGE SCALE GENOMIC DNA]</scope>
    <source>
        <strain evidence="3 4">KG197</strain>
    </source>
</reference>
<dbReference type="SUPFAM" id="SSF56672">
    <property type="entry name" value="DNA/RNA polymerases"/>
    <property type="match status" value="1"/>
</dbReference>
<sequence>MKQKVYIAIDLKSFYASVECVERGLDPLNTNLVVADASKTEKTICLAVTPSLKKLGLSGRSRLFEVVQKVKYANRLRRKSINWQNFIGKSVDDRELINNPYLSIDYIAAPPRMAYYIEYSTKIFDIYLKYIAKEDIHVYSIDEVFLDVTNYLRYSKKTPREFAKMIILDILNSTGITATAGIGSNLYLAKVAMDIRAKHINADKDGVRIAELDEYSYRKYMWNHKPITDFWRVGVGYANRLKNIGLFTMGDIAKCSLGSDNEYHNIKLLFDTFGINAEILVDHAWGYEPVTIKDIKSYKPEHRSISMGQVMTRPYTYNESLIIIKEMMDLISINLIEKNFTTNHLTINIEYDIENIEKGYEGNISIDRYGRKKPSYCRFSVKLGKYTRSTRLMIEKVLEVYKEKVNKRLTIRKFNISADDLKSFDDVKNNEDIQISFLSGNSFEFQAKRIDIEKDLMLKEERLQKAAIDIKNKFGKNALLKAINLEESSTLIKRNKSIGGHKA</sequence>
<keyword evidence="3" id="KW-0489">Methyltransferase</keyword>
<dbReference type="Proteomes" id="UP001629536">
    <property type="component" value="Unassembled WGS sequence"/>
</dbReference>
<dbReference type="Gene3D" id="1.10.150.20">
    <property type="entry name" value="5' to 3' exonuclease, C-terminal subdomain"/>
    <property type="match status" value="1"/>
</dbReference>
<comment type="caution">
    <text evidence="3">The sequence shown here is derived from an EMBL/GenBank/DDBJ whole genome shotgun (WGS) entry which is preliminary data.</text>
</comment>
<keyword evidence="4" id="KW-1185">Reference proteome</keyword>